<evidence type="ECO:0000313" key="1">
    <source>
        <dbReference type="EMBL" id="WDE02645.1"/>
    </source>
</evidence>
<dbReference type="KEGG" id="tact:SG35_030035"/>
<dbReference type="AlphaFoldDB" id="A0AAE9YY99"/>
<proteinExistence type="predicted"/>
<keyword evidence="2" id="KW-1185">Reference proteome</keyword>
<sequence length="91" mass="10462">MKTINLADNMYKYAAELLRKNKLEGHVIEEIQVGDYVYKASLTFNPITITADKEKKYQVTAIEHNKGEYGQDIYHIGKTQQLDRLTALKAD</sequence>
<gene>
    <name evidence="1" type="ORF">SG35_030035</name>
</gene>
<protein>
    <submittedName>
        <fullName evidence="1">Uncharacterized protein</fullName>
    </submittedName>
</protein>
<dbReference type="EMBL" id="CP059736">
    <property type="protein sequence ID" value="WDE02645.1"/>
    <property type="molecule type" value="Genomic_DNA"/>
</dbReference>
<reference evidence="1 2" key="2">
    <citation type="journal article" date="2022" name="Mar. Drugs">
        <title>Bioassay-Guided Fractionation Leads to the Detection of Cholic Acid Generated by the Rare Thalassomonas sp.</title>
        <authorList>
            <person name="Pheiffer F."/>
            <person name="Schneider Y.K."/>
            <person name="Hansen E.H."/>
            <person name="Andersen J.H."/>
            <person name="Isaksson J."/>
            <person name="Busche T."/>
            <person name="R C."/>
            <person name="Kalinowski J."/>
            <person name="Zyl L.V."/>
            <person name="Trindade M."/>
        </authorList>
    </citation>
    <scope>NUCLEOTIDE SEQUENCE [LARGE SCALE GENOMIC DNA]</scope>
    <source>
        <strain evidence="1 2">A5K-106</strain>
    </source>
</reference>
<evidence type="ECO:0000313" key="2">
    <source>
        <dbReference type="Proteomes" id="UP000032568"/>
    </source>
</evidence>
<organism evidence="1 2">
    <name type="scientific">Thalassomonas actiniarum</name>
    <dbReference type="NCBI Taxonomy" id="485447"/>
    <lineage>
        <taxon>Bacteria</taxon>
        <taxon>Pseudomonadati</taxon>
        <taxon>Pseudomonadota</taxon>
        <taxon>Gammaproteobacteria</taxon>
        <taxon>Alteromonadales</taxon>
        <taxon>Colwelliaceae</taxon>
        <taxon>Thalassomonas</taxon>
    </lineage>
</organism>
<accession>A0AAE9YY99</accession>
<name>A0AAE9YY99_9GAMM</name>
<reference evidence="1 2" key="1">
    <citation type="journal article" date="2015" name="Genome Announc.">
        <title>Draft Genome Sequences of Marine Isolates of Thalassomonas viridans and Thalassomonas actiniarum.</title>
        <authorList>
            <person name="Olonade I."/>
            <person name="van Zyl L.J."/>
            <person name="Trindade M."/>
        </authorList>
    </citation>
    <scope>NUCLEOTIDE SEQUENCE [LARGE SCALE GENOMIC DNA]</scope>
    <source>
        <strain evidence="1 2">A5K-106</strain>
    </source>
</reference>
<dbReference type="Proteomes" id="UP000032568">
    <property type="component" value="Chromosome pTact"/>
</dbReference>
<dbReference type="RefSeq" id="WP_044835623.1">
    <property type="nucleotide sequence ID" value="NZ_CP059736.1"/>
</dbReference>